<dbReference type="InterPro" id="IPR024615">
    <property type="entry name" value="CRISPR-assoc_Cmr2_N"/>
</dbReference>
<accession>A0A380N2C3</accession>
<keyword evidence="5" id="KW-1185">Reference proteome</keyword>
<dbReference type="Gene3D" id="3.30.70.270">
    <property type="match status" value="1"/>
</dbReference>
<keyword evidence="1" id="KW-0547">Nucleotide-binding</keyword>
<dbReference type="EMBL" id="UHIA01000004">
    <property type="protein sequence ID" value="SUO98668.1"/>
    <property type="molecule type" value="Genomic_DNA"/>
</dbReference>
<keyword evidence="2" id="KW-0051">Antiviral defense</keyword>
<dbReference type="Pfam" id="PF12469">
    <property type="entry name" value="Cmr2_N"/>
    <property type="match status" value="1"/>
</dbReference>
<dbReference type="Proteomes" id="UP000254575">
    <property type="component" value="Unassembled WGS sequence"/>
</dbReference>
<dbReference type="InterPro" id="IPR043128">
    <property type="entry name" value="Rev_trsase/Diguanyl_cyclase"/>
</dbReference>
<dbReference type="Gene3D" id="3.30.70.2220">
    <property type="entry name" value="CRISPR-Cas system, Cmr2 subunit, D1 domain, cysteine cluster"/>
    <property type="match status" value="1"/>
</dbReference>
<dbReference type="GO" id="GO:0000166">
    <property type="term" value="F:nucleotide binding"/>
    <property type="evidence" value="ECO:0007669"/>
    <property type="project" value="UniProtKB-KW"/>
</dbReference>
<dbReference type="InterPro" id="IPR054767">
    <property type="entry name" value="Cas10-Cmr2_palm2"/>
</dbReference>
<dbReference type="InterPro" id="IPR013407">
    <property type="entry name" value="CRISPR-assoc_prot_Cmr2"/>
</dbReference>
<reference evidence="4 5" key="1">
    <citation type="submission" date="2018-06" db="EMBL/GenBank/DDBJ databases">
        <authorList>
            <consortium name="Pathogen Informatics"/>
            <person name="Doyle S."/>
        </authorList>
    </citation>
    <scope>NUCLEOTIDE SEQUENCE [LARGE SCALE GENOMIC DNA]</scope>
    <source>
        <strain evidence="4 5">NCTC10717</strain>
    </source>
</reference>
<evidence type="ECO:0000256" key="2">
    <source>
        <dbReference type="ARBA" id="ARBA00023118"/>
    </source>
</evidence>
<dbReference type="PROSITE" id="PS50887">
    <property type="entry name" value="GGDEF"/>
    <property type="match status" value="1"/>
</dbReference>
<dbReference type="NCBIfam" id="TIGR02577">
    <property type="entry name" value="cas_TM1794_Cmr2"/>
    <property type="match status" value="1"/>
</dbReference>
<dbReference type="GO" id="GO:0051607">
    <property type="term" value="P:defense response to virus"/>
    <property type="evidence" value="ECO:0007669"/>
    <property type="project" value="UniProtKB-KW"/>
</dbReference>
<dbReference type="InterPro" id="IPR000160">
    <property type="entry name" value="GGDEF_dom"/>
</dbReference>
<proteinExistence type="predicted"/>
<evidence type="ECO:0000256" key="1">
    <source>
        <dbReference type="ARBA" id="ARBA00022741"/>
    </source>
</evidence>
<protein>
    <submittedName>
        <fullName evidence="4">CRISPR-associated protein Cas10/Cmr2, subtype III-B</fullName>
    </submittedName>
</protein>
<dbReference type="AlphaFoldDB" id="A0A380N2C3"/>
<feature type="domain" description="GGDEF" evidence="3">
    <location>
        <begin position="313"/>
        <end position="456"/>
    </location>
</feature>
<gene>
    <name evidence="4" type="ORF">NCTC10717_02424</name>
</gene>
<evidence type="ECO:0000313" key="4">
    <source>
        <dbReference type="EMBL" id="SUO98668.1"/>
    </source>
</evidence>
<dbReference type="Pfam" id="PF22335">
    <property type="entry name" value="Cas10-Cmr2_palm2"/>
    <property type="match status" value="1"/>
</dbReference>
<evidence type="ECO:0000313" key="5">
    <source>
        <dbReference type="Proteomes" id="UP000254575"/>
    </source>
</evidence>
<sequence length="583" mass="64983">MNSYVLILSVGPVQGFIASARRSRDLWAGSWLLSEIAKAAAQSLLNSGAEMIFPHAEENKLPENVGNKIQVIIKNKSQEELLNIAKEAKKAAEDFFVKQADDVFEKIGKQLRQELWDNQKNDYVEVQYAWAKMADEKEYVSASQKAAAMLAARKATRDFAPSLNKVNLPKSSLDGARETVLPEKNSSLLRKKLGLSQSEQLDCAGVVKRLCGNPEQFTAITRVAAESWIAEVKHHADFEQVKQAYEELVKNGLATRVLGNHQIYADFPYDAQFLYPARLQAAYPNCDDADKPLLDNLKYALKAIWKAHGEPCPYFAMLLADGDRMGELLDKAEKIEHHQSITKHLSAFAEGVPQTMQKHQAQCIYAGGDDVLGLVPLNQALKCAEALAEKFSASLKPVADGLGAENPPTLSVGLAICHINTPLGNIRALAKRAEKEAKGDKYPKKTQRNALGITLAVRGGATVDMRLRWDDTSALEKFRFWQQAYQEKTISSRIAYDCREIFTATDFPTPRDEALLEKIRMAELMRMLEKARTHDGKKIDAVVKTELENRLNALQDLNALATELIIARWLAAKTQRDLGREHS</sequence>
<dbReference type="InterPro" id="IPR038242">
    <property type="entry name" value="Cmr2_N"/>
</dbReference>
<dbReference type="RefSeq" id="WP_115219460.1">
    <property type="nucleotide sequence ID" value="NZ_UHIA01000004.1"/>
</dbReference>
<evidence type="ECO:0000259" key="3">
    <source>
        <dbReference type="PROSITE" id="PS50887"/>
    </source>
</evidence>
<dbReference type="OrthoDB" id="9758700at2"/>
<organism evidence="4 5">
    <name type="scientific">Suttonella indologenes</name>
    <dbReference type="NCBI Taxonomy" id="13276"/>
    <lineage>
        <taxon>Bacteria</taxon>
        <taxon>Pseudomonadati</taxon>
        <taxon>Pseudomonadota</taxon>
        <taxon>Gammaproteobacteria</taxon>
        <taxon>Cardiobacteriales</taxon>
        <taxon>Cardiobacteriaceae</taxon>
        <taxon>Suttonella</taxon>
    </lineage>
</organism>
<name>A0A380N2C3_9GAMM</name>